<organism evidence="1 2">
    <name type="scientific">Bacillus safensis</name>
    <dbReference type="NCBI Taxonomy" id="561879"/>
    <lineage>
        <taxon>Bacteria</taxon>
        <taxon>Bacillati</taxon>
        <taxon>Bacillota</taxon>
        <taxon>Bacilli</taxon>
        <taxon>Bacillales</taxon>
        <taxon>Bacillaceae</taxon>
        <taxon>Bacillus</taxon>
    </lineage>
</organism>
<proteinExistence type="predicted"/>
<protein>
    <submittedName>
        <fullName evidence="1">Uncharacterized protein</fullName>
    </submittedName>
</protein>
<dbReference type="EMBL" id="AP021906">
    <property type="protein sequence ID" value="BBP87184.1"/>
    <property type="molecule type" value="Genomic_DNA"/>
</dbReference>
<name>A0A5S9M4U8_BACIA</name>
<accession>A0A5S9M4U8</accession>
<evidence type="ECO:0000313" key="2">
    <source>
        <dbReference type="Proteomes" id="UP000464658"/>
    </source>
</evidence>
<dbReference type="AlphaFoldDB" id="A0A5S9M4U8"/>
<dbReference type="Proteomes" id="UP000464658">
    <property type="component" value="Chromosome"/>
</dbReference>
<reference evidence="1 2" key="1">
    <citation type="submission" date="2019-12" db="EMBL/GenBank/DDBJ databases">
        <title>Full genome sequence of a Bacillus safensis strain isolated from commercially available natto in Indonesia.</title>
        <authorList>
            <person name="Yoshida M."/>
            <person name="Uomi M."/>
            <person name="Waturangi D."/>
            <person name="Ekaputri J.J."/>
            <person name="Setiamarga D.H.E."/>
        </authorList>
    </citation>
    <scope>NUCLEOTIDE SEQUENCE [LARGE SCALE GENOMIC DNA]</scope>
    <source>
        <strain evidence="1 2">IDN1</strain>
    </source>
</reference>
<sequence>MIENSLKTKGDELYKKKDQKEFKQLETSGQIDKLYPKYKVEKKKKISALSTKKNLWAQREMY</sequence>
<gene>
    <name evidence="1" type="ORF">BsIDN1_08020</name>
</gene>
<evidence type="ECO:0000313" key="1">
    <source>
        <dbReference type="EMBL" id="BBP87184.1"/>
    </source>
</evidence>